<protein>
    <submittedName>
        <fullName evidence="2">Uncharacterized protein</fullName>
    </submittedName>
</protein>
<feature type="region of interest" description="Disordered" evidence="1">
    <location>
        <begin position="1"/>
        <end position="23"/>
    </location>
</feature>
<gene>
    <name evidence="2" type="ORF">IWX46DRAFT_584274</name>
</gene>
<organism evidence="2 3">
    <name type="scientific">Phyllosticta citricarpa</name>
    <dbReference type="NCBI Taxonomy" id="55181"/>
    <lineage>
        <taxon>Eukaryota</taxon>
        <taxon>Fungi</taxon>
        <taxon>Dikarya</taxon>
        <taxon>Ascomycota</taxon>
        <taxon>Pezizomycotina</taxon>
        <taxon>Dothideomycetes</taxon>
        <taxon>Dothideomycetes incertae sedis</taxon>
        <taxon>Botryosphaeriales</taxon>
        <taxon>Phyllostictaceae</taxon>
        <taxon>Phyllosticta</taxon>
    </lineage>
</organism>
<evidence type="ECO:0000313" key="2">
    <source>
        <dbReference type="EMBL" id="KAK7534508.1"/>
    </source>
</evidence>
<reference evidence="2 3" key="1">
    <citation type="submission" date="2024-04" db="EMBL/GenBank/DDBJ databases">
        <title>Phyllosticta paracitricarpa is synonymous to the EU quarantine fungus P. citricarpa based on phylogenomic analyses.</title>
        <authorList>
            <consortium name="Lawrence Berkeley National Laboratory"/>
            <person name="Van Ingen-Buijs V.A."/>
            <person name="Van Westerhoven A.C."/>
            <person name="Haridas S."/>
            <person name="Skiadas P."/>
            <person name="Martin F."/>
            <person name="Groenewald J.Z."/>
            <person name="Crous P.W."/>
            <person name="Seidl M.F."/>
        </authorList>
    </citation>
    <scope>NUCLEOTIDE SEQUENCE [LARGE SCALE GENOMIC DNA]</scope>
    <source>
        <strain evidence="2 3">CBS 122670</strain>
    </source>
</reference>
<accession>A0ABR1LH03</accession>
<keyword evidence="3" id="KW-1185">Reference proteome</keyword>
<evidence type="ECO:0000256" key="1">
    <source>
        <dbReference type="SAM" id="MobiDB-lite"/>
    </source>
</evidence>
<proteinExistence type="predicted"/>
<comment type="caution">
    <text evidence="2">The sequence shown here is derived from an EMBL/GenBank/DDBJ whole genome shotgun (WGS) entry which is preliminary data.</text>
</comment>
<name>A0ABR1LH03_9PEZI</name>
<evidence type="ECO:0000313" key="3">
    <source>
        <dbReference type="Proteomes" id="UP001365128"/>
    </source>
</evidence>
<dbReference type="EMBL" id="JBBPDW010000042">
    <property type="protein sequence ID" value="KAK7534508.1"/>
    <property type="molecule type" value="Genomic_DNA"/>
</dbReference>
<sequence length="279" mass="30123">MSVAQVDGPGAQCRSPVQSRHGHRGYKLLEQAQTALVPEECRARVRANAGPGLDQQRTPPRTDAAVIICQDPPWPSTGALSHRRLWPCCNGWAHKIEGTDKTPSLPYQSDRGGRFLTSCLERLQHRTLSSTTPHVALREKSHRTVGWGRIGGEKTVAGSGLCRGAGGLQLTAQCVVSETRRRKQLLSAAIASWNGRGLRAGCDESNLGVRRPSSLHSSSGTGPQAMRCRGMWTCGLGHCAGHYLSLTQRVAEARVKSPKRKPFQAALYATPLSILVKAA</sequence>
<dbReference type="Proteomes" id="UP001365128">
    <property type="component" value="Unassembled WGS sequence"/>
</dbReference>